<protein>
    <submittedName>
        <fullName evidence="2">Uncharacterized protein</fullName>
    </submittedName>
</protein>
<gene>
    <name evidence="2" type="ORF">ARMSODRAFT_209708</name>
</gene>
<keyword evidence="1" id="KW-0472">Membrane</keyword>
<reference evidence="3" key="1">
    <citation type="journal article" date="2017" name="Nat. Ecol. Evol.">
        <title>Genome expansion and lineage-specific genetic innovations in the forest pathogenic fungi Armillaria.</title>
        <authorList>
            <person name="Sipos G."/>
            <person name="Prasanna A.N."/>
            <person name="Walter M.C."/>
            <person name="O'Connor E."/>
            <person name="Balint B."/>
            <person name="Krizsan K."/>
            <person name="Kiss B."/>
            <person name="Hess J."/>
            <person name="Varga T."/>
            <person name="Slot J."/>
            <person name="Riley R."/>
            <person name="Boka B."/>
            <person name="Rigling D."/>
            <person name="Barry K."/>
            <person name="Lee J."/>
            <person name="Mihaltcheva S."/>
            <person name="LaButti K."/>
            <person name="Lipzen A."/>
            <person name="Waldron R."/>
            <person name="Moloney N.M."/>
            <person name="Sperisen C."/>
            <person name="Kredics L."/>
            <person name="Vagvoelgyi C."/>
            <person name="Patrignani A."/>
            <person name="Fitzpatrick D."/>
            <person name="Nagy I."/>
            <person name="Doyle S."/>
            <person name="Anderson J.B."/>
            <person name="Grigoriev I.V."/>
            <person name="Gueldener U."/>
            <person name="Muensterkoetter M."/>
            <person name="Nagy L.G."/>
        </authorList>
    </citation>
    <scope>NUCLEOTIDE SEQUENCE [LARGE SCALE GENOMIC DNA]</scope>
    <source>
        <strain evidence="3">28-4</strain>
    </source>
</reference>
<evidence type="ECO:0000313" key="2">
    <source>
        <dbReference type="EMBL" id="PBK68189.1"/>
    </source>
</evidence>
<dbReference type="AlphaFoldDB" id="A0A2H3BBD3"/>
<proteinExistence type="predicted"/>
<keyword evidence="3" id="KW-1185">Reference proteome</keyword>
<dbReference type="EMBL" id="KZ293433">
    <property type="protein sequence ID" value="PBK68189.1"/>
    <property type="molecule type" value="Genomic_DNA"/>
</dbReference>
<keyword evidence="1" id="KW-0812">Transmembrane</keyword>
<evidence type="ECO:0000256" key="1">
    <source>
        <dbReference type="SAM" id="Phobius"/>
    </source>
</evidence>
<keyword evidence="1" id="KW-1133">Transmembrane helix</keyword>
<sequence>MKTQFFFLILYLFSALGVMEHVLIMAHIRRVPLEVRRLGHYLIPNFSAEPICVDFSAYMRSYTHRYGVYQNHQTSFR</sequence>
<organism evidence="2 3">
    <name type="scientific">Armillaria solidipes</name>
    <dbReference type="NCBI Taxonomy" id="1076256"/>
    <lineage>
        <taxon>Eukaryota</taxon>
        <taxon>Fungi</taxon>
        <taxon>Dikarya</taxon>
        <taxon>Basidiomycota</taxon>
        <taxon>Agaricomycotina</taxon>
        <taxon>Agaricomycetes</taxon>
        <taxon>Agaricomycetidae</taxon>
        <taxon>Agaricales</taxon>
        <taxon>Marasmiineae</taxon>
        <taxon>Physalacriaceae</taxon>
        <taxon>Armillaria</taxon>
    </lineage>
</organism>
<feature type="transmembrane region" description="Helical" evidence="1">
    <location>
        <begin position="6"/>
        <end position="28"/>
    </location>
</feature>
<accession>A0A2H3BBD3</accession>
<name>A0A2H3BBD3_9AGAR</name>
<dbReference type="Proteomes" id="UP000218334">
    <property type="component" value="Unassembled WGS sequence"/>
</dbReference>
<evidence type="ECO:0000313" key="3">
    <source>
        <dbReference type="Proteomes" id="UP000218334"/>
    </source>
</evidence>